<reference evidence="2 3" key="1">
    <citation type="journal article" date="2024" name="Commun. Biol.">
        <title>Comparative genomic analysis of thermophilic fungi reveals convergent evolutionary adaptations and gene losses.</title>
        <authorList>
            <person name="Steindorff A.S."/>
            <person name="Aguilar-Pontes M.V."/>
            <person name="Robinson A.J."/>
            <person name="Andreopoulos B."/>
            <person name="LaButti K."/>
            <person name="Kuo A."/>
            <person name="Mondo S."/>
            <person name="Riley R."/>
            <person name="Otillar R."/>
            <person name="Haridas S."/>
            <person name="Lipzen A."/>
            <person name="Grimwood J."/>
            <person name="Schmutz J."/>
            <person name="Clum A."/>
            <person name="Reid I.D."/>
            <person name="Moisan M.C."/>
            <person name="Butler G."/>
            <person name="Nguyen T.T.M."/>
            <person name="Dewar K."/>
            <person name="Conant G."/>
            <person name="Drula E."/>
            <person name="Henrissat B."/>
            <person name="Hansel C."/>
            <person name="Singer S."/>
            <person name="Hutchinson M.I."/>
            <person name="de Vries R.P."/>
            <person name="Natvig D.O."/>
            <person name="Powell A.J."/>
            <person name="Tsang A."/>
            <person name="Grigoriev I.V."/>
        </authorList>
    </citation>
    <scope>NUCLEOTIDE SEQUENCE [LARGE SCALE GENOMIC DNA]</scope>
    <source>
        <strain evidence="2 3">ATCC 22073</strain>
    </source>
</reference>
<dbReference type="PANTHER" id="PTHR28523:SF1">
    <property type="entry name" value="CYTOCHROME C OXIDASE ASSEMBLY FACTOR 1"/>
    <property type="match status" value="1"/>
</dbReference>
<feature type="compositionally biased region" description="Basic and acidic residues" evidence="1">
    <location>
        <begin position="52"/>
        <end position="67"/>
    </location>
</feature>
<protein>
    <submittedName>
        <fullName evidence="2">Uncharacterized protein</fullName>
    </submittedName>
</protein>
<dbReference type="RefSeq" id="XP_070864138.1">
    <property type="nucleotide sequence ID" value="XM_071013231.1"/>
</dbReference>
<dbReference type="Proteomes" id="UP001600064">
    <property type="component" value="Unassembled WGS sequence"/>
</dbReference>
<evidence type="ECO:0000313" key="3">
    <source>
        <dbReference type="Proteomes" id="UP001600064"/>
    </source>
</evidence>
<keyword evidence="3" id="KW-1185">Reference proteome</keyword>
<feature type="region of interest" description="Disordered" evidence="1">
    <location>
        <begin position="216"/>
        <end position="240"/>
    </location>
</feature>
<dbReference type="EMBL" id="JAZGUE010000006">
    <property type="protein sequence ID" value="KAL2265411.1"/>
    <property type="molecule type" value="Genomic_DNA"/>
</dbReference>
<comment type="caution">
    <text evidence="2">The sequence shown here is derived from an EMBL/GenBank/DDBJ whole genome shotgun (WGS) entry which is preliminary data.</text>
</comment>
<name>A0ABR4D4Y6_9PEZI</name>
<organism evidence="2 3">
    <name type="scientific">Remersonia thermophila</name>
    <dbReference type="NCBI Taxonomy" id="72144"/>
    <lineage>
        <taxon>Eukaryota</taxon>
        <taxon>Fungi</taxon>
        <taxon>Dikarya</taxon>
        <taxon>Ascomycota</taxon>
        <taxon>Pezizomycotina</taxon>
        <taxon>Sordariomycetes</taxon>
        <taxon>Sordariomycetidae</taxon>
        <taxon>Sordariales</taxon>
        <taxon>Sordariales incertae sedis</taxon>
        <taxon>Remersonia</taxon>
    </lineage>
</organism>
<dbReference type="InterPro" id="IPR042432">
    <property type="entry name" value="Coa1_fungi"/>
</dbReference>
<accession>A0ABR4D4Y6</accession>
<dbReference type="GeneID" id="98127875"/>
<dbReference type="PANTHER" id="PTHR28523">
    <property type="entry name" value="CYTOCHROME C OXIDASE ASSEMBLY FACTOR 1"/>
    <property type="match status" value="1"/>
</dbReference>
<proteinExistence type="predicted"/>
<dbReference type="Pfam" id="PF08695">
    <property type="entry name" value="Coa1"/>
    <property type="match status" value="1"/>
</dbReference>
<feature type="region of interest" description="Disordered" evidence="1">
    <location>
        <begin position="1"/>
        <end position="67"/>
    </location>
</feature>
<feature type="compositionally biased region" description="Low complexity" evidence="1">
    <location>
        <begin position="13"/>
        <end position="39"/>
    </location>
</feature>
<gene>
    <name evidence="2" type="ORF">VTJ83DRAFT_6511</name>
</gene>
<sequence length="240" mass="26493">MLLRLAQRRAGAPTLRLSPGRTTTTTPTTTPPTARLPRPQHTQRRTLMAAPKKGDGPLLERRPDRELPSLNQIRSPWRRTLPIFALTIAVASLAIFNYQKLSSPVVSATLYALRTSPRARAALGDEIYFARRIPWIGGELNQLHGRIDVRFRVKGTRGEGTMRFASVRPSPKGTFETTEWSLQMDDGEVIDLLEEGDPFRAMTGADGGGLGAYLDVDGGDDDGDDARAMAKTRGFRQRPT</sequence>
<dbReference type="InterPro" id="IPR014807">
    <property type="entry name" value="Coa1"/>
</dbReference>
<evidence type="ECO:0000313" key="2">
    <source>
        <dbReference type="EMBL" id="KAL2265411.1"/>
    </source>
</evidence>
<evidence type="ECO:0000256" key="1">
    <source>
        <dbReference type="SAM" id="MobiDB-lite"/>
    </source>
</evidence>